<dbReference type="AlphaFoldDB" id="A0A8J8NZR5"/>
<evidence type="ECO:0000313" key="3">
    <source>
        <dbReference type="Proteomes" id="UP000785679"/>
    </source>
</evidence>
<comment type="caution">
    <text evidence="2">The sequence shown here is derived from an EMBL/GenBank/DDBJ whole genome shotgun (WGS) entry which is preliminary data.</text>
</comment>
<dbReference type="EMBL" id="RRYP01004082">
    <property type="protein sequence ID" value="TNV83184.1"/>
    <property type="molecule type" value="Genomic_DNA"/>
</dbReference>
<name>A0A8J8NZR5_HALGN</name>
<accession>A0A8J8NZR5</accession>
<gene>
    <name evidence="2" type="ORF">FGO68_gene3049</name>
</gene>
<organism evidence="2 3">
    <name type="scientific">Halteria grandinella</name>
    <dbReference type="NCBI Taxonomy" id="5974"/>
    <lineage>
        <taxon>Eukaryota</taxon>
        <taxon>Sar</taxon>
        <taxon>Alveolata</taxon>
        <taxon>Ciliophora</taxon>
        <taxon>Intramacronucleata</taxon>
        <taxon>Spirotrichea</taxon>
        <taxon>Stichotrichia</taxon>
        <taxon>Sporadotrichida</taxon>
        <taxon>Halteriidae</taxon>
        <taxon>Halteria</taxon>
    </lineage>
</organism>
<evidence type="ECO:0000313" key="2">
    <source>
        <dbReference type="EMBL" id="TNV83184.1"/>
    </source>
</evidence>
<protein>
    <submittedName>
        <fullName evidence="2">Uncharacterized protein</fullName>
    </submittedName>
</protein>
<proteinExistence type="predicted"/>
<feature type="signal peptide" evidence="1">
    <location>
        <begin position="1"/>
        <end position="15"/>
    </location>
</feature>
<feature type="chain" id="PRO_5035267871" evidence="1">
    <location>
        <begin position="16"/>
        <end position="78"/>
    </location>
</feature>
<reference evidence="2" key="1">
    <citation type="submission" date="2019-06" db="EMBL/GenBank/DDBJ databases">
        <authorList>
            <person name="Zheng W."/>
        </authorList>
    </citation>
    <scope>NUCLEOTIDE SEQUENCE</scope>
    <source>
        <strain evidence="2">QDHG01</strain>
    </source>
</reference>
<dbReference type="Proteomes" id="UP000785679">
    <property type="component" value="Unassembled WGS sequence"/>
</dbReference>
<keyword evidence="1" id="KW-0732">Signal</keyword>
<evidence type="ECO:0000256" key="1">
    <source>
        <dbReference type="SAM" id="SignalP"/>
    </source>
</evidence>
<sequence length="78" mass="9060">MKTLLLLLQRQVILLRHHLLIDRTDYQQEDKIINPSPLMISYSTINSIEAMSNLCSHIKTNTIFQISPFSQITHQHSS</sequence>
<keyword evidence="3" id="KW-1185">Reference proteome</keyword>